<dbReference type="EMBL" id="VTPC01085053">
    <property type="protein sequence ID" value="KAF2887121.1"/>
    <property type="molecule type" value="Genomic_DNA"/>
</dbReference>
<sequence length="138" mass="15568">MSLASKFVNYSTGGSFSRRCFDATLAYNSRSSCHLKIKNKLLNTLCARREIEASNEIDTDYGSNAQKALPNLPEVDIANRKQKILLDLENSAVNGDNIETTTRGQHQNSLWHEMRRVDLPRQILGPFAFAEKQDPANR</sequence>
<evidence type="ECO:0000313" key="1">
    <source>
        <dbReference type="EMBL" id="KAF2887121.1"/>
    </source>
</evidence>
<proteinExistence type="predicted"/>
<organism evidence="1 2">
    <name type="scientific">Ignelater luminosus</name>
    <name type="common">Cucubano</name>
    <name type="synonym">Pyrophorus luminosus</name>
    <dbReference type="NCBI Taxonomy" id="2038154"/>
    <lineage>
        <taxon>Eukaryota</taxon>
        <taxon>Metazoa</taxon>
        <taxon>Ecdysozoa</taxon>
        <taxon>Arthropoda</taxon>
        <taxon>Hexapoda</taxon>
        <taxon>Insecta</taxon>
        <taxon>Pterygota</taxon>
        <taxon>Neoptera</taxon>
        <taxon>Endopterygota</taxon>
        <taxon>Coleoptera</taxon>
        <taxon>Polyphaga</taxon>
        <taxon>Elateriformia</taxon>
        <taxon>Elateroidea</taxon>
        <taxon>Elateridae</taxon>
        <taxon>Agrypninae</taxon>
        <taxon>Pyrophorini</taxon>
        <taxon>Ignelater</taxon>
    </lineage>
</organism>
<keyword evidence="2" id="KW-1185">Reference proteome</keyword>
<evidence type="ECO:0000313" key="2">
    <source>
        <dbReference type="Proteomes" id="UP000801492"/>
    </source>
</evidence>
<protein>
    <submittedName>
        <fullName evidence="1">Uncharacterized protein</fullName>
    </submittedName>
</protein>
<reference evidence="1" key="1">
    <citation type="submission" date="2019-08" db="EMBL/GenBank/DDBJ databases">
        <title>The genome of the North American firefly Photinus pyralis.</title>
        <authorList>
            <consortium name="Photinus pyralis genome working group"/>
            <person name="Fallon T.R."/>
            <person name="Sander Lower S.E."/>
            <person name="Weng J.-K."/>
        </authorList>
    </citation>
    <scope>NUCLEOTIDE SEQUENCE</scope>
    <source>
        <strain evidence="1">TRF0915ILg1</strain>
        <tissue evidence="1">Whole body</tissue>
    </source>
</reference>
<gene>
    <name evidence="1" type="ORF">ILUMI_19052</name>
</gene>
<dbReference type="OrthoDB" id="6779242at2759"/>
<accession>A0A8K0CK27</accession>
<dbReference type="Proteomes" id="UP000801492">
    <property type="component" value="Unassembled WGS sequence"/>
</dbReference>
<comment type="caution">
    <text evidence="1">The sequence shown here is derived from an EMBL/GenBank/DDBJ whole genome shotgun (WGS) entry which is preliminary data.</text>
</comment>
<name>A0A8K0CK27_IGNLU</name>
<dbReference type="AlphaFoldDB" id="A0A8K0CK27"/>